<keyword evidence="6" id="KW-1133">Transmembrane helix</keyword>
<gene>
    <name evidence="8" type="ORF">HELGO_WM13103</name>
</gene>
<keyword evidence="2 8" id="KW-0808">Transferase</keyword>
<keyword evidence="4" id="KW-1208">Phospholipid metabolism</keyword>
<dbReference type="Pfam" id="PF01553">
    <property type="entry name" value="Acyltransferase"/>
    <property type="match status" value="1"/>
</dbReference>
<keyword evidence="3" id="KW-0443">Lipid metabolism</keyword>
<evidence type="ECO:0000256" key="1">
    <source>
        <dbReference type="ARBA" id="ARBA00005189"/>
    </source>
</evidence>
<dbReference type="InterPro" id="IPR002123">
    <property type="entry name" value="Plipid/glycerol_acylTrfase"/>
</dbReference>
<accession>A0A6S6SEQ7</accession>
<keyword evidence="6" id="KW-0812">Transmembrane</keyword>
<keyword evidence="3" id="KW-0444">Lipid biosynthesis</keyword>
<keyword evidence="6" id="KW-0472">Membrane</keyword>
<dbReference type="SUPFAM" id="SSF69593">
    <property type="entry name" value="Glycerol-3-phosphate (1)-acyltransferase"/>
    <property type="match status" value="1"/>
</dbReference>
<keyword evidence="5 8" id="KW-0012">Acyltransferase</keyword>
<dbReference type="CDD" id="cd07989">
    <property type="entry name" value="LPLAT_AGPAT-like"/>
    <property type="match status" value="1"/>
</dbReference>
<dbReference type="PANTHER" id="PTHR10434">
    <property type="entry name" value="1-ACYL-SN-GLYCEROL-3-PHOSPHATE ACYLTRANSFERASE"/>
    <property type="match status" value="1"/>
</dbReference>
<dbReference type="GO" id="GO:0006654">
    <property type="term" value="P:phosphatidic acid biosynthetic process"/>
    <property type="evidence" value="ECO:0007669"/>
    <property type="project" value="TreeGrafter"/>
</dbReference>
<dbReference type="EMBL" id="CACVAX010000014">
    <property type="protein sequence ID" value="CAA6806894.1"/>
    <property type="molecule type" value="Genomic_DNA"/>
</dbReference>
<sequence>MKTFAKIRFYYGAATISFIAAGIMVPLMMIFPKRKSNILHYWNKSIIFFLGGKIISHGTRDNSVDMFVANHQGIIDIVSLEADSNSNIRWVAKKQLFDAPWFGYLLKLPKMIEVDRENKAGLVKLLRDTKETVQGEVKRIISIFPEGTRTDKQALLAFKGGTRIIAEKFELTIQPIVITNSKKLLNEHNKTAHNATVHITYLEPFKVSKHNKGWYDELRLTMQKCIDSEYTEHKRER</sequence>
<feature type="domain" description="Phospholipid/glycerol acyltransferase" evidence="7">
    <location>
        <begin position="65"/>
        <end position="181"/>
    </location>
</feature>
<evidence type="ECO:0000313" key="8">
    <source>
        <dbReference type="EMBL" id="CAA6806894.1"/>
    </source>
</evidence>
<dbReference type="SMART" id="SM00563">
    <property type="entry name" value="PlsC"/>
    <property type="match status" value="1"/>
</dbReference>
<evidence type="ECO:0000256" key="4">
    <source>
        <dbReference type="ARBA" id="ARBA00023264"/>
    </source>
</evidence>
<evidence type="ECO:0000256" key="2">
    <source>
        <dbReference type="ARBA" id="ARBA00022679"/>
    </source>
</evidence>
<dbReference type="EC" id="2.3.1.51" evidence="8"/>
<feature type="transmembrane region" description="Helical" evidence="6">
    <location>
        <begin position="9"/>
        <end position="31"/>
    </location>
</feature>
<dbReference type="GO" id="GO:0003841">
    <property type="term" value="F:1-acylglycerol-3-phosphate O-acyltransferase activity"/>
    <property type="evidence" value="ECO:0007669"/>
    <property type="project" value="UniProtKB-EC"/>
</dbReference>
<evidence type="ECO:0000256" key="6">
    <source>
        <dbReference type="SAM" id="Phobius"/>
    </source>
</evidence>
<name>A0A6S6SEQ7_9BACT</name>
<keyword evidence="3" id="KW-0594">Phospholipid biosynthesis</keyword>
<reference evidence="8" key="1">
    <citation type="submission" date="2020-01" db="EMBL/GenBank/DDBJ databases">
        <authorList>
            <person name="Meier V. D."/>
            <person name="Meier V D."/>
        </authorList>
    </citation>
    <scope>NUCLEOTIDE SEQUENCE</scope>
    <source>
        <strain evidence="8">HLG_WM_MAG_04</strain>
    </source>
</reference>
<dbReference type="PANTHER" id="PTHR10434:SF59">
    <property type="entry name" value="1-ACYL-SN-GLYCEROL-3-PHOSPHATE ACYLTRANSFERASE"/>
    <property type="match status" value="1"/>
</dbReference>
<dbReference type="AlphaFoldDB" id="A0A6S6SEQ7"/>
<evidence type="ECO:0000256" key="3">
    <source>
        <dbReference type="ARBA" id="ARBA00023209"/>
    </source>
</evidence>
<organism evidence="8">
    <name type="scientific">uncultured Sulfurovum sp</name>
    <dbReference type="NCBI Taxonomy" id="269237"/>
    <lineage>
        <taxon>Bacteria</taxon>
        <taxon>Pseudomonadati</taxon>
        <taxon>Campylobacterota</taxon>
        <taxon>Epsilonproteobacteria</taxon>
        <taxon>Campylobacterales</taxon>
        <taxon>Sulfurovaceae</taxon>
        <taxon>Sulfurovum</taxon>
        <taxon>environmental samples</taxon>
    </lineage>
</organism>
<evidence type="ECO:0000256" key="5">
    <source>
        <dbReference type="ARBA" id="ARBA00023315"/>
    </source>
</evidence>
<comment type="pathway">
    <text evidence="1">Lipid metabolism.</text>
</comment>
<protein>
    <submittedName>
        <fullName evidence="8">1-acyl-sn-glycerol-3-phosphate acyltransferase (EC)</fullName>
        <ecNumber evidence="8">2.3.1.51</ecNumber>
    </submittedName>
</protein>
<proteinExistence type="predicted"/>
<evidence type="ECO:0000259" key="7">
    <source>
        <dbReference type="SMART" id="SM00563"/>
    </source>
</evidence>